<proteinExistence type="predicted"/>
<dbReference type="EMBL" id="FSRA01000002">
    <property type="protein sequence ID" value="SIO47599.1"/>
    <property type="molecule type" value="Genomic_DNA"/>
</dbReference>
<dbReference type="Proteomes" id="UP000185003">
    <property type="component" value="Unassembled WGS sequence"/>
</dbReference>
<feature type="compositionally biased region" description="Basic and acidic residues" evidence="1">
    <location>
        <begin position="22"/>
        <end position="32"/>
    </location>
</feature>
<feature type="region of interest" description="Disordered" evidence="1">
    <location>
        <begin position="1"/>
        <end position="133"/>
    </location>
</feature>
<feature type="compositionally biased region" description="Acidic residues" evidence="1">
    <location>
        <begin position="82"/>
        <end position="100"/>
    </location>
</feature>
<accession>A0A1N6JTQ5</accession>
<keyword evidence="3" id="KW-1185">Reference proteome</keyword>
<sequence length="133" mass="14837">MNSLTNQDNPVKPGQPQPQPPGKEEEKGRHGEGGGQPKPEIPDIPEEVPKREIDRKPSDPQSVPNGPEQGPKKQIPDKGESEENNDVEEQDPDLLVEDDRDTGNKDPESLVDSRDRFPFPNKETPYKKNKNGN</sequence>
<feature type="compositionally biased region" description="Basic and acidic residues" evidence="1">
    <location>
        <begin position="47"/>
        <end position="58"/>
    </location>
</feature>
<organism evidence="2 3">
    <name type="scientific">Chitinophaga niabensis</name>
    <dbReference type="NCBI Taxonomy" id="536979"/>
    <lineage>
        <taxon>Bacteria</taxon>
        <taxon>Pseudomonadati</taxon>
        <taxon>Bacteroidota</taxon>
        <taxon>Chitinophagia</taxon>
        <taxon>Chitinophagales</taxon>
        <taxon>Chitinophagaceae</taxon>
        <taxon>Chitinophaga</taxon>
    </lineage>
</organism>
<feature type="compositionally biased region" description="Basic and acidic residues" evidence="1">
    <location>
        <begin position="101"/>
        <end position="117"/>
    </location>
</feature>
<evidence type="ECO:0000256" key="1">
    <source>
        <dbReference type="SAM" id="MobiDB-lite"/>
    </source>
</evidence>
<evidence type="ECO:0000313" key="2">
    <source>
        <dbReference type="EMBL" id="SIO47599.1"/>
    </source>
</evidence>
<dbReference type="STRING" id="536979.SAMN04488055_4395"/>
<dbReference type="AlphaFoldDB" id="A0A1N6JTQ5"/>
<evidence type="ECO:0000313" key="3">
    <source>
        <dbReference type="Proteomes" id="UP000185003"/>
    </source>
</evidence>
<protein>
    <submittedName>
        <fullName evidence="2">Uncharacterized protein</fullName>
    </submittedName>
</protein>
<reference evidence="2 3" key="1">
    <citation type="submission" date="2016-11" db="EMBL/GenBank/DDBJ databases">
        <authorList>
            <person name="Jaros S."/>
            <person name="Januszkiewicz K."/>
            <person name="Wedrychowicz H."/>
        </authorList>
    </citation>
    <scope>NUCLEOTIDE SEQUENCE [LARGE SCALE GENOMIC DNA]</scope>
    <source>
        <strain evidence="2 3">DSM 24787</strain>
    </source>
</reference>
<dbReference type="RefSeq" id="WP_074241746.1">
    <property type="nucleotide sequence ID" value="NZ_FSRA01000002.1"/>
</dbReference>
<name>A0A1N6JTQ5_9BACT</name>
<gene>
    <name evidence="2" type="ORF">SAMN04488055_4395</name>
</gene>
<dbReference type="OrthoDB" id="680275at2"/>
<feature type="compositionally biased region" description="Basic and acidic residues" evidence="1">
    <location>
        <begin position="70"/>
        <end position="81"/>
    </location>
</feature>